<keyword evidence="2" id="KW-1185">Reference proteome</keyword>
<accession>A0A369J1H7</accession>
<reference evidence="1" key="1">
    <citation type="submission" date="2018-04" db="EMBL/GenBank/DDBJ databases">
        <title>Whole genome sequencing of Hypsizygus marmoreus.</title>
        <authorList>
            <person name="Choi I.-G."/>
            <person name="Min B."/>
            <person name="Kim J.-G."/>
            <person name="Kim S."/>
            <person name="Oh Y.-L."/>
            <person name="Kong W.-S."/>
            <person name="Park H."/>
            <person name="Jeong J."/>
            <person name="Song E.-S."/>
        </authorList>
    </citation>
    <scope>NUCLEOTIDE SEQUENCE [LARGE SCALE GENOMIC DNA]</scope>
    <source>
        <strain evidence="1">51987-8</strain>
    </source>
</reference>
<proteinExistence type="predicted"/>
<evidence type="ECO:0000313" key="1">
    <source>
        <dbReference type="EMBL" id="RDB15849.1"/>
    </source>
</evidence>
<name>A0A369J1H7_HYPMA</name>
<gene>
    <name evidence="1" type="ORF">Hypma_003717</name>
</gene>
<organism evidence="1 2">
    <name type="scientific">Hypsizygus marmoreus</name>
    <name type="common">White beech mushroom</name>
    <name type="synonym">Agaricus marmoreus</name>
    <dbReference type="NCBI Taxonomy" id="39966"/>
    <lineage>
        <taxon>Eukaryota</taxon>
        <taxon>Fungi</taxon>
        <taxon>Dikarya</taxon>
        <taxon>Basidiomycota</taxon>
        <taxon>Agaricomycotina</taxon>
        <taxon>Agaricomycetes</taxon>
        <taxon>Agaricomycetidae</taxon>
        <taxon>Agaricales</taxon>
        <taxon>Tricholomatineae</taxon>
        <taxon>Lyophyllaceae</taxon>
        <taxon>Hypsizygus</taxon>
    </lineage>
</organism>
<dbReference type="InParanoid" id="A0A369J1H7"/>
<comment type="caution">
    <text evidence="1">The sequence shown here is derived from an EMBL/GenBank/DDBJ whole genome shotgun (WGS) entry which is preliminary data.</text>
</comment>
<protein>
    <recommendedName>
        <fullName evidence="3">F-box domain-containing protein</fullName>
    </recommendedName>
</protein>
<dbReference type="OrthoDB" id="2957272at2759"/>
<evidence type="ECO:0008006" key="3">
    <source>
        <dbReference type="Google" id="ProtNLM"/>
    </source>
</evidence>
<dbReference type="Proteomes" id="UP000076154">
    <property type="component" value="Unassembled WGS sequence"/>
</dbReference>
<dbReference type="EMBL" id="LUEZ02000138">
    <property type="protein sequence ID" value="RDB15849.1"/>
    <property type="molecule type" value="Genomic_DNA"/>
</dbReference>
<dbReference type="AlphaFoldDB" id="A0A369J1H7"/>
<sequence>MGDSDLPQEIVDIISELLQDDTNSLKNCSVLSHSWALSCQRHLFHSLALGGARKVVRFRHKEPIASRSDSPETQYQELDAFLVNSPGIASQCVRFVRLRFDSYAVSPPRYSESTNNALSSVLAKLTRVHTYDLYLGKWGQYPKGLRQSIYTLLQQPSTSSISVNCTEFASPADVASLLIHSQGLKDLSIMDCSIMDPLHDTSDQISEVSSEDVQPVKFRMDNFVDGLLPTLLRPDSHLKLNRLRGLRLRLSNRADQRDLIQLLIAQSGPCLQHLELLDSPMYRYSPELFLQLNQIPNLHTLRLTGFKATAFFSSIHWMVKLFANLTDSLPLEEIEISFMAHRRMLPNVDNIRESSIGERMLWVPLRELDALLMRKELSCLHRVQFSLTVREPAENSILEFEQKLQESLPALRARTGDLLHIAVSTSVY</sequence>
<evidence type="ECO:0000313" key="2">
    <source>
        <dbReference type="Proteomes" id="UP000076154"/>
    </source>
</evidence>